<dbReference type="GeneID" id="14908703"/>
<accession>G0QQG7</accession>
<dbReference type="FunFam" id="1.20.200.10:FF:000001">
    <property type="entry name" value="Fumarate hydratase, mitochondrial"/>
    <property type="match status" value="1"/>
</dbReference>
<proteinExistence type="inferred from homology"/>
<dbReference type="Gene3D" id="1.10.40.30">
    <property type="entry name" value="Fumarase/aspartase (C-terminal domain)"/>
    <property type="match status" value="1"/>
</dbReference>
<keyword evidence="7" id="KW-1185">Reference proteome</keyword>
<dbReference type="Gene3D" id="1.10.275.10">
    <property type="entry name" value="Fumarase/aspartase (N-terminal domain)"/>
    <property type="match status" value="1"/>
</dbReference>
<dbReference type="EMBL" id="GL983633">
    <property type="protein sequence ID" value="EGR32542.1"/>
    <property type="molecule type" value="Genomic_DNA"/>
</dbReference>
<dbReference type="FunFam" id="1.10.40.30:FF:000002">
    <property type="entry name" value="Fumarate hydratase class II"/>
    <property type="match status" value="1"/>
</dbReference>
<dbReference type="PANTHER" id="PTHR11444:SF1">
    <property type="entry name" value="FUMARATE HYDRATASE, MITOCHONDRIAL"/>
    <property type="match status" value="1"/>
</dbReference>
<dbReference type="SUPFAM" id="SSF48557">
    <property type="entry name" value="L-aspartase-like"/>
    <property type="match status" value="1"/>
</dbReference>
<dbReference type="PROSITE" id="PS00163">
    <property type="entry name" value="FUMARATE_LYASES"/>
    <property type="match status" value="1"/>
</dbReference>
<organism evidence="6 7">
    <name type="scientific">Ichthyophthirius multifiliis</name>
    <name type="common">White spot disease agent</name>
    <name type="synonym">Ich</name>
    <dbReference type="NCBI Taxonomy" id="5932"/>
    <lineage>
        <taxon>Eukaryota</taxon>
        <taxon>Sar</taxon>
        <taxon>Alveolata</taxon>
        <taxon>Ciliophora</taxon>
        <taxon>Intramacronucleata</taxon>
        <taxon>Oligohymenophorea</taxon>
        <taxon>Hymenostomatida</taxon>
        <taxon>Ophryoglenina</taxon>
        <taxon>Ichthyophthirius</taxon>
    </lineage>
</organism>
<dbReference type="Pfam" id="PF10415">
    <property type="entry name" value="FumaraseC_C"/>
    <property type="match status" value="1"/>
</dbReference>
<dbReference type="InterPro" id="IPR020557">
    <property type="entry name" value="Fumarate_lyase_CS"/>
</dbReference>
<dbReference type="GO" id="GO:0005739">
    <property type="term" value="C:mitochondrion"/>
    <property type="evidence" value="ECO:0007669"/>
    <property type="project" value="TreeGrafter"/>
</dbReference>
<dbReference type="HAMAP" id="MF_00743">
    <property type="entry name" value="FumaraseC"/>
    <property type="match status" value="1"/>
</dbReference>
<evidence type="ECO:0000313" key="7">
    <source>
        <dbReference type="Proteomes" id="UP000008983"/>
    </source>
</evidence>
<evidence type="ECO:0000256" key="2">
    <source>
        <dbReference type="ARBA" id="ARBA00012921"/>
    </source>
</evidence>
<dbReference type="InterPro" id="IPR018951">
    <property type="entry name" value="Fumarase_C_C"/>
</dbReference>
<dbReference type="GO" id="GO:0006106">
    <property type="term" value="P:fumarate metabolic process"/>
    <property type="evidence" value="ECO:0007669"/>
    <property type="project" value="InterPro"/>
</dbReference>
<dbReference type="eggNOG" id="KOG1317">
    <property type="taxonomic scope" value="Eukaryota"/>
</dbReference>
<dbReference type="PANTHER" id="PTHR11444">
    <property type="entry name" value="ASPARTATEAMMONIA/ARGININOSUCCINATE/ADENYLOSUCCINATE LYASE"/>
    <property type="match status" value="1"/>
</dbReference>
<evidence type="ECO:0000256" key="1">
    <source>
        <dbReference type="ARBA" id="ARBA00009084"/>
    </source>
</evidence>
<dbReference type="Proteomes" id="UP000008983">
    <property type="component" value="Unassembled WGS sequence"/>
</dbReference>
<evidence type="ECO:0000256" key="3">
    <source>
        <dbReference type="ARBA" id="ARBA00023239"/>
    </source>
</evidence>
<comment type="similarity">
    <text evidence="1">Belongs to the class-II fumarase/aspartase family. Fumarase subfamily.</text>
</comment>
<dbReference type="NCBIfam" id="NF008909">
    <property type="entry name" value="PRK12273.1"/>
    <property type="match status" value="1"/>
</dbReference>
<dbReference type="OrthoDB" id="1738025at2759"/>
<dbReference type="STRING" id="857967.G0QQG7"/>
<dbReference type="FunFam" id="1.10.275.10:FF:000001">
    <property type="entry name" value="Fumarate hydratase, mitochondrial"/>
    <property type="match status" value="1"/>
</dbReference>
<evidence type="ECO:0000259" key="4">
    <source>
        <dbReference type="Pfam" id="PF00206"/>
    </source>
</evidence>
<feature type="domain" description="Fumarase C C-terminal" evidence="5">
    <location>
        <begin position="426"/>
        <end position="478"/>
    </location>
</feature>
<keyword evidence="3" id="KW-0456">Lyase</keyword>
<dbReference type="AlphaFoldDB" id="G0QQG7"/>
<dbReference type="InParanoid" id="G0QQG7"/>
<gene>
    <name evidence="6" type="ORF">IMG5_078680</name>
</gene>
<evidence type="ECO:0000259" key="5">
    <source>
        <dbReference type="Pfam" id="PF10415"/>
    </source>
</evidence>
<dbReference type="GO" id="GO:0004333">
    <property type="term" value="F:fumarate hydratase activity"/>
    <property type="evidence" value="ECO:0007669"/>
    <property type="project" value="UniProtKB-EC"/>
</dbReference>
<dbReference type="RefSeq" id="XP_004036528.1">
    <property type="nucleotide sequence ID" value="XM_004036480.1"/>
</dbReference>
<dbReference type="InterPro" id="IPR024083">
    <property type="entry name" value="Fumarase/histidase_N"/>
</dbReference>
<dbReference type="GO" id="GO:0006099">
    <property type="term" value="P:tricarboxylic acid cycle"/>
    <property type="evidence" value="ECO:0007669"/>
    <property type="project" value="InterPro"/>
</dbReference>
<dbReference type="PRINTS" id="PR00149">
    <property type="entry name" value="FUMRATELYASE"/>
</dbReference>
<feature type="domain" description="Fumarate lyase N-terminal" evidence="4">
    <location>
        <begin position="30"/>
        <end position="360"/>
    </location>
</feature>
<dbReference type="GO" id="GO:0006108">
    <property type="term" value="P:malate metabolic process"/>
    <property type="evidence" value="ECO:0007669"/>
    <property type="project" value="TreeGrafter"/>
</dbReference>
<dbReference type="CDD" id="cd01362">
    <property type="entry name" value="Fumarase_classII"/>
    <property type="match status" value="1"/>
</dbReference>
<dbReference type="InterPro" id="IPR005677">
    <property type="entry name" value="Fum_hydII"/>
</dbReference>
<dbReference type="InterPro" id="IPR022761">
    <property type="entry name" value="Fumarate_lyase_N"/>
</dbReference>
<sequence>MLSKNINNLIKNIPRFYFSQGFRLEYDSFGEMKVPNDRLWGAQTQRSVQNFEICQDVDKMPKSIIKAFGILKKCAAKVNKEYALDSEKSKYIQMAADEVIQGKLNDHFPLVIWQTGSGTQSNMNANEVIANRAIQLMGGEQGSKAIHPNDHVNMSQSSNDTFPSVMHIATVLETQQTLLPALEELLHALEAKEKEFQKIIKIGRTHTQDATPLTLGQEFSGYVTQIRNGIQRIKDNLPQVCQLAQGGTAVGTGLNTYIGFGEKIANAVSQETGYKFETAPNKFEALQCNDSLVEFSGSLNTLACSLFKIANDIRFLGSGPRSGLGELILPENEPGSSIMPGKVNPTQCESLTMCCAQVMGNHVAVTVGGLNGHFELNVFRPMIARNVLHSIRLLGEGSRSFTKNCVLGIKADTKRIEHLMQQSLMLVTALNPYIGYDKASKIAKNAHHKNLTLLQSGLELGYFTEEQFKQWVKPEDMLGPKKYVKK</sequence>
<protein>
    <recommendedName>
        <fullName evidence="2">fumarate hydratase</fullName>
        <ecNumber evidence="2">4.2.1.2</ecNumber>
    </recommendedName>
</protein>
<name>G0QQG7_ICHMU</name>
<evidence type="ECO:0000313" key="6">
    <source>
        <dbReference type="EMBL" id="EGR32542.1"/>
    </source>
</evidence>
<dbReference type="InterPro" id="IPR000362">
    <property type="entry name" value="Fumarate_lyase_fam"/>
</dbReference>
<dbReference type="EC" id="4.2.1.2" evidence="2"/>
<dbReference type="OMA" id="AKWRAQT"/>
<reference evidence="6 7" key="1">
    <citation type="submission" date="2011-07" db="EMBL/GenBank/DDBJ databases">
        <authorList>
            <person name="Coyne R."/>
            <person name="Brami D."/>
            <person name="Johnson J."/>
            <person name="Hostetler J."/>
            <person name="Hannick L."/>
            <person name="Clark T."/>
            <person name="Cassidy-Hanley D."/>
            <person name="Inman J."/>
        </authorList>
    </citation>
    <scope>NUCLEOTIDE SEQUENCE [LARGE SCALE GENOMIC DNA]</scope>
    <source>
        <strain evidence="6 7">G5</strain>
    </source>
</reference>
<dbReference type="InterPro" id="IPR008948">
    <property type="entry name" value="L-Aspartase-like"/>
</dbReference>
<dbReference type="NCBIfam" id="TIGR00979">
    <property type="entry name" value="fumC_II"/>
    <property type="match status" value="1"/>
</dbReference>
<dbReference type="Pfam" id="PF00206">
    <property type="entry name" value="Lyase_1"/>
    <property type="match status" value="1"/>
</dbReference>
<dbReference type="Gene3D" id="1.20.200.10">
    <property type="entry name" value="Fumarase/aspartase (Central domain)"/>
    <property type="match status" value="1"/>
</dbReference>